<name>A0ABD1UHK2_9LAMI</name>
<keyword evidence="3" id="KW-1185">Reference proteome</keyword>
<reference evidence="3" key="1">
    <citation type="submission" date="2024-07" db="EMBL/GenBank/DDBJ databases">
        <title>Two chromosome-level genome assemblies of Korean endemic species Abeliophyllum distichum and Forsythia ovata (Oleaceae).</title>
        <authorList>
            <person name="Jang H."/>
        </authorList>
    </citation>
    <scope>NUCLEOTIDE SEQUENCE [LARGE SCALE GENOMIC DNA]</scope>
</reference>
<dbReference type="AlphaFoldDB" id="A0ABD1UHK2"/>
<gene>
    <name evidence="2" type="ORF">Adt_09563</name>
</gene>
<sequence length="215" mass="24716">MPLYYWWEAFLTARYLINRMPTLLLQQKFKHITDYKSLKDLVHLTKDSKCLSSNGRIYVSRHVVFDENSFPFKQSFLNKTHQSKYSLPIPTLHYLSFEVSSSKTIPDSIDARHSASEHIHRISVENDEMIENDEGMVNKLPQQSEHEDIQSESSDSQAGIKIWVEMPKVANDADKYRGNDEISEIGNDVVEYGGDDGDKYGHPMVTRSKAPDSET</sequence>
<dbReference type="EMBL" id="JBFOLK010000003">
    <property type="protein sequence ID" value="KAL2524509.1"/>
    <property type="molecule type" value="Genomic_DNA"/>
</dbReference>
<comment type="caution">
    <text evidence="2">The sequence shown here is derived from an EMBL/GenBank/DDBJ whole genome shotgun (WGS) entry which is preliminary data.</text>
</comment>
<evidence type="ECO:0000313" key="3">
    <source>
        <dbReference type="Proteomes" id="UP001604336"/>
    </source>
</evidence>
<evidence type="ECO:0000256" key="1">
    <source>
        <dbReference type="SAM" id="MobiDB-lite"/>
    </source>
</evidence>
<dbReference type="Proteomes" id="UP001604336">
    <property type="component" value="Unassembled WGS sequence"/>
</dbReference>
<protein>
    <submittedName>
        <fullName evidence="2">Integrase catalytic domain-containing protein</fullName>
    </submittedName>
</protein>
<evidence type="ECO:0000313" key="2">
    <source>
        <dbReference type="EMBL" id="KAL2524509.1"/>
    </source>
</evidence>
<proteinExistence type="predicted"/>
<accession>A0ABD1UHK2</accession>
<organism evidence="2 3">
    <name type="scientific">Abeliophyllum distichum</name>
    <dbReference type="NCBI Taxonomy" id="126358"/>
    <lineage>
        <taxon>Eukaryota</taxon>
        <taxon>Viridiplantae</taxon>
        <taxon>Streptophyta</taxon>
        <taxon>Embryophyta</taxon>
        <taxon>Tracheophyta</taxon>
        <taxon>Spermatophyta</taxon>
        <taxon>Magnoliopsida</taxon>
        <taxon>eudicotyledons</taxon>
        <taxon>Gunneridae</taxon>
        <taxon>Pentapetalae</taxon>
        <taxon>asterids</taxon>
        <taxon>lamiids</taxon>
        <taxon>Lamiales</taxon>
        <taxon>Oleaceae</taxon>
        <taxon>Forsythieae</taxon>
        <taxon>Abeliophyllum</taxon>
    </lineage>
</organism>
<feature type="region of interest" description="Disordered" evidence="1">
    <location>
        <begin position="187"/>
        <end position="215"/>
    </location>
</feature>